<dbReference type="STRING" id="426703.SAMN04488100_11711"/>
<feature type="domain" description="Conserved hypothetical protein CHP02679 N terminus" evidence="2">
    <location>
        <begin position="6"/>
        <end position="139"/>
    </location>
</feature>
<evidence type="ECO:0000313" key="6">
    <source>
        <dbReference type="Proteomes" id="UP000321425"/>
    </source>
</evidence>
<dbReference type="EMBL" id="BJUX01000018">
    <property type="protein sequence ID" value="GEK89579.1"/>
    <property type="molecule type" value="Genomic_DNA"/>
</dbReference>
<evidence type="ECO:0000313" key="4">
    <source>
        <dbReference type="EMBL" id="SEL95056.1"/>
    </source>
</evidence>
<reference evidence="3 6" key="2">
    <citation type="submission" date="2019-07" db="EMBL/GenBank/DDBJ databases">
        <title>Whole genome shotgun sequence of Alkalibacterium putridalgicola NBRC 103243.</title>
        <authorList>
            <person name="Hosoyama A."/>
            <person name="Uohara A."/>
            <person name="Ohji S."/>
            <person name="Ichikawa N."/>
        </authorList>
    </citation>
    <scope>NUCLEOTIDE SEQUENCE [LARGE SCALE GENOMIC DNA]</scope>
    <source>
        <strain evidence="3 6">NBRC 103243</strain>
    </source>
</reference>
<gene>
    <name evidence="3" type="ORF">APU01nite_16180</name>
    <name evidence="4" type="ORF">SAMN04488100_11711</name>
</gene>
<reference evidence="4 5" key="1">
    <citation type="submission" date="2016-10" db="EMBL/GenBank/DDBJ databases">
        <authorList>
            <person name="de Groot N.N."/>
        </authorList>
    </citation>
    <scope>NUCLEOTIDE SEQUENCE [LARGE SCALE GENOMIC DNA]</scope>
    <source>
        <strain evidence="4 5">DSM 19182</strain>
    </source>
</reference>
<proteinExistence type="predicted"/>
<evidence type="ECO:0000313" key="5">
    <source>
        <dbReference type="Proteomes" id="UP000198548"/>
    </source>
</evidence>
<protein>
    <submittedName>
        <fullName evidence="4">TIGR02679 family protein</fullName>
    </submittedName>
</protein>
<dbReference type="InterPro" id="IPR024465">
    <property type="entry name" value="DUF2399"/>
</dbReference>
<evidence type="ECO:0000313" key="3">
    <source>
        <dbReference type="EMBL" id="GEK89579.1"/>
    </source>
</evidence>
<dbReference type="Pfam" id="PF09664">
    <property type="entry name" value="DUF2399"/>
    <property type="match status" value="1"/>
</dbReference>
<dbReference type="RefSeq" id="WP_091488361.1">
    <property type="nucleotide sequence ID" value="NZ_BJUX01000018.1"/>
</dbReference>
<sequence length="323" mass="37626">MFSREHLLNELQEEFPLVRDWLIYIRDNEEDTKWIHDLIDASPKQFEQWVLYLSEGIRLLPTRPVRLSVFSQIITLDANAFDPASSLGKLWLHVLAETKRVHSKEHIVMPTDQKAVSDLLEDYHLYREDISDSVTAVNLFAETASGYHPVWEAAVHSHSVLTVPLREVVKLRAVYPAHEQPIVWIIDNAEVFSRIADRVPTLPMICTKEKWTRTAWGVFDRLIANGAELRFVGDLTPQGIVRAEELLLRYPDRTRTWQMDVETYLKAKDETLDLTDSDYALLDKQHVDYLACLKDEMRDQGHPGHLMTVIDELIEKLNHYYRK</sequence>
<dbReference type="InterPro" id="IPR024466">
    <property type="entry name" value="CHP02679_N"/>
</dbReference>
<dbReference type="Pfam" id="PF11796">
    <property type="entry name" value="DUF3323"/>
    <property type="match status" value="1"/>
</dbReference>
<feature type="domain" description="DUF2399" evidence="1">
    <location>
        <begin position="162"/>
        <end position="317"/>
    </location>
</feature>
<evidence type="ECO:0000259" key="1">
    <source>
        <dbReference type="Pfam" id="PF09664"/>
    </source>
</evidence>
<dbReference type="EMBL" id="FOBL01000017">
    <property type="protein sequence ID" value="SEL95056.1"/>
    <property type="molecule type" value="Genomic_DNA"/>
</dbReference>
<name>A0A1H7UE36_9LACT</name>
<keyword evidence="6" id="KW-1185">Reference proteome</keyword>
<dbReference type="Proteomes" id="UP000198548">
    <property type="component" value="Unassembled WGS sequence"/>
</dbReference>
<evidence type="ECO:0000259" key="2">
    <source>
        <dbReference type="Pfam" id="PF11796"/>
    </source>
</evidence>
<dbReference type="AlphaFoldDB" id="A0A1H7UE36"/>
<dbReference type="OrthoDB" id="1661308at2"/>
<accession>A0A1H7UE36</accession>
<organism evidence="4 5">
    <name type="scientific">Alkalibacterium putridalgicola</name>
    <dbReference type="NCBI Taxonomy" id="426703"/>
    <lineage>
        <taxon>Bacteria</taxon>
        <taxon>Bacillati</taxon>
        <taxon>Bacillota</taxon>
        <taxon>Bacilli</taxon>
        <taxon>Lactobacillales</taxon>
        <taxon>Carnobacteriaceae</taxon>
        <taxon>Alkalibacterium</taxon>
    </lineage>
</organism>
<dbReference type="Proteomes" id="UP000321425">
    <property type="component" value="Unassembled WGS sequence"/>
</dbReference>